<comment type="caution">
    <text evidence="1">The sequence shown here is derived from an EMBL/GenBank/DDBJ whole genome shotgun (WGS) entry which is preliminary data.</text>
</comment>
<sequence length="42" mass="4868">MRQIILCVAMLICSIFMYALISVLENSEENISLTGWNNYEIK</sequence>
<proteinExistence type="predicted"/>
<reference evidence="1 2" key="1">
    <citation type="submission" date="2019-03" db="EMBL/GenBank/DDBJ databases">
        <title>Genomic Encyclopedia of Type Strains, Phase IV (KMG-IV): sequencing the most valuable type-strain genomes for metagenomic binning, comparative biology and taxonomic classification.</title>
        <authorList>
            <person name="Goeker M."/>
        </authorList>
    </citation>
    <scope>NUCLEOTIDE SEQUENCE [LARGE SCALE GENOMIC DNA]</scope>
    <source>
        <strain evidence="1 2">DSM 22362</strain>
    </source>
</reference>
<name>A0A4R3VXB4_9SPHI</name>
<gene>
    <name evidence="1" type="ORF">EDC17_10143</name>
</gene>
<organism evidence="1 2">
    <name type="scientific">Sphingobacterium alimentarium</name>
    <dbReference type="NCBI Taxonomy" id="797292"/>
    <lineage>
        <taxon>Bacteria</taxon>
        <taxon>Pseudomonadati</taxon>
        <taxon>Bacteroidota</taxon>
        <taxon>Sphingobacteriia</taxon>
        <taxon>Sphingobacteriales</taxon>
        <taxon>Sphingobacteriaceae</taxon>
        <taxon>Sphingobacterium</taxon>
    </lineage>
</organism>
<evidence type="ECO:0000313" key="2">
    <source>
        <dbReference type="Proteomes" id="UP000295197"/>
    </source>
</evidence>
<accession>A0A4R3VXB4</accession>
<evidence type="ECO:0000313" key="1">
    <source>
        <dbReference type="EMBL" id="TCV15168.1"/>
    </source>
</evidence>
<dbReference type="AlphaFoldDB" id="A0A4R3VXB4"/>
<protein>
    <submittedName>
        <fullName evidence="1">Uncharacterized protein</fullName>
    </submittedName>
</protein>
<dbReference type="EMBL" id="SMBZ01000014">
    <property type="protein sequence ID" value="TCV15168.1"/>
    <property type="molecule type" value="Genomic_DNA"/>
</dbReference>
<dbReference type="Proteomes" id="UP000295197">
    <property type="component" value="Unassembled WGS sequence"/>
</dbReference>
<keyword evidence="2" id="KW-1185">Reference proteome</keyword>